<evidence type="ECO:0000313" key="3">
    <source>
        <dbReference type="EMBL" id="EAY12319.1"/>
    </source>
</evidence>
<accession>A2E4Y0</accession>
<reference evidence="3" key="1">
    <citation type="submission" date="2006-10" db="EMBL/GenBank/DDBJ databases">
        <authorList>
            <person name="Amadeo P."/>
            <person name="Zhao Q."/>
            <person name="Wortman J."/>
            <person name="Fraser-Liggett C."/>
            <person name="Carlton J."/>
        </authorList>
    </citation>
    <scope>NUCLEOTIDE SEQUENCE</scope>
    <source>
        <strain evidence="3">G3</strain>
    </source>
</reference>
<dbReference type="PROSITE" id="PS50102">
    <property type="entry name" value="RRM"/>
    <property type="match status" value="1"/>
</dbReference>
<dbReference type="PANTHER" id="PTHR48034">
    <property type="entry name" value="TRANSFORMER-2 SEX-DETERMINING PROTEIN-RELATED"/>
    <property type="match status" value="1"/>
</dbReference>
<dbReference type="VEuPathDB" id="TrichDB:TVAGG3_0228570"/>
<dbReference type="InterPro" id="IPR050441">
    <property type="entry name" value="RBM"/>
</dbReference>
<dbReference type="STRING" id="5722.A2E4Y0"/>
<dbReference type="Pfam" id="PF00076">
    <property type="entry name" value="RRM_1"/>
    <property type="match status" value="1"/>
</dbReference>
<dbReference type="eggNOG" id="ENOG502SBHG">
    <property type="taxonomic scope" value="Eukaryota"/>
</dbReference>
<dbReference type="SUPFAM" id="SSF54928">
    <property type="entry name" value="RNA-binding domain, RBD"/>
    <property type="match status" value="1"/>
</dbReference>
<reference evidence="3" key="2">
    <citation type="journal article" date="2007" name="Science">
        <title>Draft genome sequence of the sexually transmitted pathogen Trichomonas vaginalis.</title>
        <authorList>
            <person name="Carlton J.M."/>
            <person name="Hirt R.P."/>
            <person name="Silva J.C."/>
            <person name="Delcher A.L."/>
            <person name="Schatz M."/>
            <person name="Zhao Q."/>
            <person name="Wortman J.R."/>
            <person name="Bidwell S.L."/>
            <person name="Alsmark U.C.M."/>
            <person name="Besteiro S."/>
            <person name="Sicheritz-Ponten T."/>
            <person name="Noel C.J."/>
            <person name="Dacks J.B."/>
            <person name="Foster P.G."/>
            <person name="Simillion C."/>
            <person name="Van de Peer Y."/>
            <person name="Miranda-Saavedra D."/>
            <person name="Barton G.J."/>
            <person name="Westrop G.D."/>
            <person name="Mueller S."/>
            <person name="Dessi D."/>
            <person name="Fiori P.L."/>
            <person name="Ren Q."/>
            <person name="Paulsen I."/>
            <person name="Zhang H."/>
            <person name="Bastida-Corcuera F.D."/>
            <person name="Simoes-Barbosa A."/>
            <person name="Brown M.T."/>
            <person name="Hayes R.D."/>
            <person name="Mukherjee M."/>
            <person name="Okumura C.Y."/>
            <person name="Schneider R."/>
            <person name="Smith A.J."/>
            <person name="Vanacova S."/>
            <person name="Villalvazo M."/>
            <person name="Haas B.J."/>
            <person name="Pertea M."/>
            <person name="Feldblyum T.V."/>
            <person name="Utterback T.R."/>
            <person name="Shu C.L."/>
            <person name="Osoegawa K."/>
            <person name="de Jong P.J."/>
            <person name="Hrdy I."/>
            <person name="Horvathova L."/>
            <person name="Zubacova Z."/>
            <person name="Dolezal P."/>
            <person name="Malik S.B."/>
            <person name="Logsdon J.M. Jr."/>
            <person name="Henze K."/>
            <person name="Gupta A."/>
            <person name="Wang C.C."/>
            <person name="Dunne R.L."/>
            <person name="Upcroft J.A."/>
            <person name="Upcroft P."/>
            <person name="White O."/>
            <person name="Salzberg S.L."/>
            <person name="Tang P."/>
            <person name="Chiu C.-H."/>
            <person name="Lee Y.-S."/>
            <person name="Embley T.M."/>
            <person name="Coombs G.H."/>
            <person name="Mottram J.C."/>
            <person name="Tachezy J."/>
            <person name="Fraser-Liggett C.M."/>
            <person name="Johnson P.J."/>
        </authorList>
    </citation>
    <scope>NUCLEOTIDE SEQUENCE [LARGE SCALE GENOMIC DNA]</scope>
    <source>
        <strain evidence="3">G3</strain>
    </source>
</reference>
<dbReference type="CDD" id="cd00590">
    <property type="entry name" value="RRM_SF"/>
    <property type="match status" value="1"/>
</dbReference>
<dbReference type="Proteomes" id="UP000001542">
    <property type="component" value="Unassembled WGS sequence"/>
</dbReference>
<evidence type="ECO:0000313" key="4">
    <source>
        <dbReference type="Proteomes" id="UP000001542"/>
    </source>
</evidence>
<dbReference type="InParanoid" id="A2E4Y0"/>
<dbReference type="OrthoDB" id="266020at2759"/>
<dbReference type="VEuPathDB" id="TrichDB:TVAG_161250"/>
<dbReference type="SMR" id="A2E4Y0"/>
<proteinExistence type="predicted"/>
<evidence type="ECO:0000256" key="1">
    <source>
        <dbReference type="PROSITE-ProRule" id="PRU00176"/>
    </source>
</evidence>
<feature type="domain" description="RRM" evidence="2">
    <location>
        <begin position="31"/>
        <end position="108"/>
    </location>
</feature>
<dbReference type="SMART" id="SM00360">
    <property type="entry name" value="RRM"/>
    <property type="match status" value="1"/>
</dbReference>
<dbReference type="InterPro" id="IPR000504">
    <property type="entry name" value="RRM_dom"/>
</dbReference>
<dbReference type="Gene3D" id="3.30.70.330">
    <property type="match status" value="1"/>
</dbReference>
<dbReference type="GO" id="GO:0005681">
    <property type="term" value="C:spliceosomal complex"/>
    <property type="evidence" value="ECO:0000318"/>
    <property type="project" value="GO_Central"/>
</dbReference>
<dbReference type="KEGG" id="tva:4770281"/>
<keyword evidence="4" id="KW-1185">Reference proteome</keyword>
<dbReference type="InterPro" id="IPR035979">
    <property type="entry name" value="RBD_domain_sf"/>
</dbReference>
<protein>
    <recommendedName>
        <fullName evidence="2">RRM domain-containing protein</fullName>
    </recommendedName>
</protein>
<dbReference type="AlphaFoldDB" id="A2E4Y0"/>
<dbReference type="EMBL" id="DS113304">
    <property type="protein sequence ID" value="EAY12319.1"/>
    <property type="molecule type" value="Genomic_DNA"/>
</dbReference>
<dbReference type="GO" id="GO:0048026">
    <property type="term" value="P:positive regulation of mRNA splicing, via spliceosome"/>
    <property type="evidence" value="ECO:0000318"/>
    <property type="project" value="GO_Central"/>
</dbReference>
<evidence type="ECO:0000259" key="2">
    <source>
        <dbReference type="PROSITE" id="PS50102"/>
    </source>
</evidence>
<organism evidence="3 4">
    <name type="scientific">Trichomonas vaginalis (strain ATCC PRA-98 / G3)</name>
    <dbReference type="NCBI Taxonomy" id="412133"/>
    <lineage>
        <taxon>Eukaryota</taxon>
        <taxon>Metamonada</taxon>
        <taxon>Parabasalia</taxon>
        <taxon>Trichomonadida</taxon>
        <taxon>Trichomonadidae</taxon>
        <taxon>Trichomonas</taxon>
    </lineage>
</organism>
<keyword evidence="1" id="KW-0694">RNA-binding</keyword>
<dbReference type="InterPro" id="IPR012677">
    <property type="entry name" value="Nucleotide-bd_a/b_plait_sf"/>
</dbReference>
<gene>
    <name evidence="3" type="ORF">TVAG_161250</name>
</gene>
<dbReference type="RefSeq" id="XP_001324542.1">
    <property type="nucleotide sequence ID" value="XM_001324507.1"/>
</dbReference>
<sequence>MRQLRADISRKDLKKRHFLDNQKRMQTETPVKIYVNNLPLDMDEKAITKYFSQYGTIINTFLMVDEAQTFKGMAFITFQKRSDAKYCIKDLNNANFEGKHLVVREAKNQTNTVKDPNRKKEKSAPFQICPNIMQTPEIVQYTAMLNQLKETILKATENATNQ</sequence>
<dbReference type="GO" id="GO:0003723">
    <property type="term" value="F:RNA binding"/>
    <property type="evidence" value="ECO:0000318"/>
    <property type="project" value="GO_Central"/>
</dbReference>
<name>A2E4Y0_TRIV3</name>